<feature type="compositionally biased region" description="Low complexity" evidence="1">
    <location>
        <begin position="257"/>
        <end position="270"/>
    </location>
</feature>
<feature type="compositionally biased region" description="Basic and acidic residues" evidence="1">
    <location>
        <begin position="271"/>
        <end position="286"/>
    </location>
</feature>
<reference evidence="2 3" key="1">
    <citation type="submission" date="2018-03" db="EMBL/GenBank/DDBJ databases">
        <title>Ahniella affigens gen. nov., sp. nov., a gammaproteobacterium isolated from sandy soil near a stream.</title>
        <authorList>
            <person name="Ko Y."/>
            <person name="Kim J.-H."/>
        </authorList>
    </citation>
    <scope>NUCLEOTIDE SEQUENCE [LARGE SCALE GENOMIC DNA]</scope>
    <source>
        <strain evidence="2 3">D13</strain>
    </source>
</reference>
<keyword evidence="3" id="KW-1185">Reference proteome</keyword>
<feature type="compositionally biased region" description="Basic and acidic residues" evidence="1">
    <location>
        <begin position="209"/>
        <end position="234"/>
    </location>
</feature>
<evidence type="ECO:0000313" key="2">
    <source>
        <dbReference type="EMBL" id="AVP96515.1"/>
    </source>
</evidence>
<name>A0A2P1PNW0_9GAMM</name>
<feature type="region of interest" description="Disordered" evidence="1">
    <location>
        <begin position="209"/>
        <end position="298"/>
    </location>
</feature>
<dbReference type="RefSeq" id="WP_106890443.1">
    <property type="nucleotide sequence ID" value="NZ_CP027860.1"/>
</dbReference>
<dbReference type="EMBL" id="CP027860">
    <property type="protein sequence ID" value="AVP96515.1"/>
    <property type="molecule type" value="Genomic_DNA"/>
</dbReference>
<evidence type="ECO:0000313" key="3">
    <source>
        <dbReference type="Proteomes" id="UP000241074"/>
    </source>
</evidence>
<accession>A0A2P1PNW0</accession>
<sequence>MSTTTLAADVPFAAYIGRVADAERKLSEYNSEVVSQAFIERQSLPVSTASPPTYTLKPGQSLALLYNFAKHDSYGNPQPAHSEFLNCGKKIRRVDGQLVTFNDMEGFTYSNDHITSNEEDVTRRGLLGKFEPMLAPEEAKKVTGIWQFNAQDIAAFAADAAFSDDANKVAGKVLEFMCFHDERDPVPFVVLRLDATDVARGETWDEKNARLKAERDSQQAERNESALSQRHADKQVAPAAERPERTPNGRVPQEPSAAAANRDAANARAKAASEARNEAARERKAALEAARAARHKDD</sequence>
<gene>
    <name evidence="2" type="ORF">C7S18_04570</name>
</gene>
<proteinExistence type="predicted"/>
<reference evidence="2 3" key="2">
    <citation type="submission" date="2018-03" db="EMBL/GenBank/DDBJ databases">
        <authorList>
            <person name="Keele B.F."/>
        </authorList>
    </citation>
    <scope>NUCLEOTIDE SEQUENCE [LARGE SCALE GENOMIC DNA]</scope>
    <source>
        <strain evidence="2 3">D13</strain>
    </source>
</reference>
<organism evidence="2 3">
    <name type="scientific">Ahniella affigens</name>
    <dbReference type="NCBI Taxonomy" id="2021234"/>
    <lineage>
        <taxon>Bacteria</taxon>
        <taxon>Pseudomonadati</taxon>
        <taxon>Pseudomonadota</taxon>
        <taxon>Gammaproteobacteria</taxon>
        <taxon>Lysobacterales</taxon>
        <taxon>Rhodanobacteraceae</taxon>
        <taxon>Ahniella</taxon>
    </lineage>
</organism>
<protein>
    <submittedName>
        <fullName evidence="2">Uncharacterized protein</fullName>
    </submittedName>
</protein>
<dbReference type="Proteomes" id="UP000241074">
    <property type="component" value="Chromosome"/>
</dbReference>
<evidence type="ECO:0000256" key="1">
    <source>
        <dbReference type="SAM" id="MobiDB-lite"/>
    </source>
</evidence>
<dbReference type="KEGG" id="xba:C7S18_04570"/>
<dbReference type="AlphaFoldDB" id="A0A2P1PNW0"/>